<feature type="region of interest" description="Disordered" evidence="1">
    <location>
        <begin position="447"/>
        <end position="490"/>
    </location>
</feature>
<dbReference type="Gene3D" id="2.60.40.680">
    <property type="match status" value="1"/>
</dbReference>
<dbReference type="InterPro" id="IPR002102">
    <property type="entry name" value="Cohesin_dom"/>
</dbReference>
<dbReference type="EMBL" id="JAKNHQ010000003">
    <property type="protein sequence ID" value="MCG4609971.1"/>
    <property type="molecule type" value="Genomic_DNA"/>
</dbReference>
<keyword evidence="3" id="KW-0732">Signal</keyword>
<feature type="domain" description="Cohesin" evidence="4">
    <location>
        <begin position="35"/>
        <end position="137"/>
    </location>
</feature>
<proteinExistence type="predicted"/>
<dbReference type="Proteomes" id="UP001298681">
    <property type="component" value="Unassembled WGS sequence"/>
</dbReference>
<evidence type="ECO:0000256" key="1">
    <source>
        <dbReference type="SAM" id="MobiDB-lite"/>
    </source>
</evidence>
<evidence type="ECO:0000256" key="3">
    <source>
        <dbReference type="SAM" id="SignalP"/>
    </source>
</evidence>
<keyword evidence="7" id="KW-1185">Reference proteome</keyword>
<dbReference type="Gene3D" id="2.60.40.2340">
    <property type="match status" value="1"/>
</dbReference>
<name>A0ABS9MGP1_9FIRM</name>
<dbReference type="RefSeq" id="WP_087230928.1">
    <property type="nucleotide sequence ID" value="NZ_JAKNHQ010000003.1"/>
</dbReference>
<evidence type="ECO:0000259" key="4">
    <source>
        <dbReference type="Pfam" id="PF00963"/>
    </source>
</evidence>
<feature type="compositionally biased region" description="Gly residues" evidence="1">
    <location>
        <begin position="458"/>
        <end position="469"/>
    </location>
</feature>
<comment type="caution">
    <text evidence="6">The sequence shown here is derived from an EMBL/GenBank/DDBJ whole genome shotgun (WGS) entry which is preliminary data.</text>
</comment>
<organism evidence="6 7">
    <name type="scientific">Anaeromassilibacillus senegalensis</name>
    <dbReference type="NCBI Taxonomy" id="1673717"/>
    <lineage>
        <taxon>Bacteria</taxon>
        <taxon>Bacillati</taxon>
        <taxon>Bacillota</taxon>
        <taxon>Clostridia</taxon>
        <taxon>Eubacteriales</taxon>
        <taxon>Acutalibacteraceae</taxon>
        <taxon>Anaeromassilibacillus</taxon>
    </lineage>
</organism>
<accession>A0ABS9MGP1</accession>
<evidence type="ECO:0000256" key="2">
    <source>
        <dbReference type="SAM" id="Phobius"/>
    </source>
</evidence>
<evidence type="ECO:0000259" key="5">
    <source>
        <dbReference type="Pfam" id="PF12733"/>
    </source>
</evidence>
<keyword evidence="2" id="KW-0472">Membrane</keyword>
<evidence type="ECO:0000313" key="7">
    <source>
        <dbReference type="Proteomes" id="UP001298681"/>
    </source>
</evidence>
<feature type="chain" id="PRO_5045286712" evidence="3">
    <location>
        <begin position="25"/>
        <end position="562"/>
    </location>
</feature>
<feature type="domain" description="Cadherin-like beta-sandwich-like" evidence="5">
    <location>
        <begin position="185"/>
        <end position="256"/>
    </location>
</feature>
<keyword evidence="2" id="KW-0812">Transmembrane</keyword>
<gene>
    <name evidence="6" type="ORF">L0P57_03335</name>
</gene>
<feature type="domain" description="Cadherin-like beta-sandwich-like" evidence="5">
    <location>
        <begin position="280"/>
        <end position="350"/>
    </location>
</feature>
<evidence type="ECO:0000313" key="6">
    <source>
        <dbReference type="EMBL" id="MCG4609971.1"/>
    </source>
</evidence>
<keyword evidence="2" id="KW-1133">Transmembrane helix</keyword>
<dbReference type="InterPro" id="IPR025883">
    <property type="entry name" value="Cadherin-like_domain"/>
</dbReference>
<reference evidence="6 7" key="1">
    <citation type="submission" date="2022-01" db="EMBL/GenBank/DDBJ databases">
        <title>Collection of gut derived symbiotic bacterial strains cultured from healthy donors.</title>
        <authorList>
            <person name="Lin H."/>
            <person name="Kohout C."/>
            <person name="Waligurski E."/>
            <person name="Pamer E.G."/>
        </authorList>
    </citation>
    <scope>NUCLEOTIDE SEQUENCE [LARGE SCALE GENOMIC DNA]</scope>
    <source>
        <strain evidence="6 7">DFI.7.58</strain>
    </source>
</reference>
<dbReference type="Pfam" id="PF12733">
    <property type="entry name" value="Cadherin-like"/>
    <property type="match status" value="3"/>
</dbReference>
<dbReference type="InterPro" id="IPR008965">
    <property type="entry name" value="CBM2/CBM3_carb-bd_dom_sf"/>
</dbReference>
<dbReference type="Pfam" id="PF00963">
    <property type="entry name" value="Cohesin"/>
    <property type="match status" value="1"/>
</dbReference>
<sequence>MLQRVLGLLLSVIALFHLGTVAAAASLETETPFVFSVDRESYYGGERIELTVDTTTAQKDIAGFCVSIAYDDTRLSFLRVEPSSQIKNKTLQTDGTNNPVRSTYVCNVDLGHAPALSGTILTYVFEVNEGAPAGETELEVVVDQVCNWQGEQLDSRCEGKAPLEVLPPKSDRAFLESLEPSSGKLSPSFSADIYHYTLDVPYRVSSVTFDAQAGENGTVSVSRKTLQKAGSTTSITITATSENQKQKTQYLVDVNRAEEPEEPEWEAYLAELIPSAGELRPAFSPDVTEYALDVGADVQSLTFQARAGEDGSVSVSREKLNRAGTSTEIKITAVSLDKKNRQVYTVTVNRALEESASAASSPCFLTALQPSEGTLEPPFSPDILEYTLPVDSDVQSVTFQANASEGATVSINRKTLYKAGSTTEIVVTVRSEDRKTTKQYTVSVVRAEEGGSASERAGAGGTGMAGGNSGSNVAAKSNDGESPQSGEEPYIPFKVGETEEAAESAAEAGVPLGQTEEGTRETVFRENNQFSAFVAGMVAAVICVALGMGLVFLYEKGKTKKL</sequence>
<feature type="signal peptide" evidence="3">
    <location>
        <begin position="1"/>
        <end position="24"/>
    </location>
</feature>
<feature type="transmembrane region" description="Helical" evidence="2">
    <location>
        <begin position="530"/>
        <end position="554"/>
    </location>
</feature>
<feature type="domain" description="Cadherin-like beta-sandwich-like" evidence="5">
    <location>
        <begin position="374"/>
        <end position="446"/>
    </location>
</feature>
<protein>
    <submittedName>
        <fullName evidence="6">Cadherin-like beta sandwich domain-containing protein</fullName>
    </submittedName>
</protein>
<dbReference type="SUPFAM" id="SSF49384">
    <property type="entry name" value="Carbohydrate-binding domain"/>
    <property type="match status" value="1"/>
</dbReference>